<feature type="modified residue" description="4-aspartylphosphate" evidence="2">
    <location>
        <position position="56"/>
    </location>
</feature>
<dbReference type="PANTHER" id="PTHR44591">
    <property type="entry name" value="STRESS RESPONSE REGULATOR PROTEIN 1"/>
    <property type="match status" value="1"/>
</dbReference>
<dbReference type="GO" id="GO:0000160">
    <property type="term" value="P:phosphorelay signal transduction system"/>
    <property type="evidence" value="ECO:0007669"/>
    <property type="project" value="InterPro"/>
</dbReference>
<gene>
    <name evidence="4" type="ORF">A2W41_01870</name>
</gene>
<proteinExistence type="predicted"/>
<keyword evidence="1 2" id="KW-0597">Phosphoprotein</keyword>
<evidence type="ECO:0000313" key="5">
    <source>
        <dbReference type="Proteomes" id="UP000176700"/>
    </source>
</evidence>
<dbReference type="Pfam" id="PF00072">
    <property type="entry name" value="Response_reg"/>
    <property type="match status" value="1"/>
</dbReference>
<evidence type="ECO:0000259" key="3">
    <source>
        <dbReference type="PROSITE" id="PS50110"/>
    </source>
</evidence>
<dbReference type="SUPFAM" id="SSF52172">
    <property type="entry name" value="CheY-like"/>
    <property type="match status" value="1"/>
</dbReference>
<organism evidence="4 5">
    <name type="scientific">Candidatus Ryanbacteria bacterium RIFCSPHIGHO2_01_45_13</name>
    <dbReference type="NCBI Taxonomy" id="1802112"/>
    <lineage>
        <taxon>Bacteria</taxon>
        <taxon>Candidatus Ryaniibacteriota</taxon>
    </lineage>
</organism>
<accession>A0A1G2FY83</accession>
<dbReference type="InterPro" id="IPR011006">
    <property type="entry name" value="CheY-like_superfamily"/>
</dbReference>
<name>A0A1G2FY83_9BACT</name>
<evidence type="ECO:0000256" key="1">
    <source>
        <dbReference type="ARBA" id="ARBA00022553"/>
    </source>
</evidence>
<sequence length="132" mass="14940">MANTAKKILIIEDDKFLMKLYSDKLRREGFDVAMSITGEEGLLRAPSYEPDLIFLDIVLPRENGFDVLSKLKLDPATKHIPVIILTNLGREKDVKTGIELGAADYLIKTDFSITKLGEVARKHLVNKQRRKT</sequence>
<dbReference type="InterPro" id="IPR050595">
    <property type="entry name" value="Bact_response_regulator"/>
</dbReference>
<comment type="caution">
    <text evidence="4">The sequence shown here is derived from an EMBL/GenBank/DDBJ whole genome shotgun (WGS) entry which is preliminary data.</text>
</comment>
<evidence type="ECO:0000313" key="4">
    <source>
        <dbReference type="EMBL" id="OGZ43023.1"/>
    </source>
</evidence>
<dbReference type="PANTHER" id="PTHR44591:SF3">
    <property type="entry name" value="RESPONSE REGULATORY DOMAIN-CONTAINING PROTEIN"/>
    <property type="match status" value="1"/>
</dbReference>
<dbReference type="InterPro" id="IPR001789">
    <property type="entry name" value="Sig_transdc_resp-reg_receiver"/>
</dbReference>
<evidence type="ECO:0000256" key="2">
    <source>
        <dbReference type="PROSITE-ProRule" id="PRU00169"/>
    </source>
</evidence>
<dbReference type="PROSITE" id="PS50110">
    <property type="entry name" value="RESPONSE_REGULATORY"/>
    <property type="match status" value="1"/>
</dbReference>
<dbReference type="Gene3D" id="3.40.50.2300">
    <property type="match status" value="1"/>
</dbReference>
<protein>
    <recommendedName>
        <fullName evidence="3">Response regulatory domain-containing protein</fullName>
    </recommendedName>
</protein>
<dbReference type="SMART" id="SM00448">
    <property type="entry name" value="REC"/>
    <property type="match status" value="1"/>
</dbReference>
<feature type="domain" description="Response regulatory" evidence="3">
    <location>
        <begin position="7"/>
        <end position="123"/>
    </location>
</feature>
<reference evidence="4 5" key="1">
    <citation type="journal article" date="2016" name="Nat. Commun.">
        <title>Thousands of microbial genomes shed light on interconnected biogeochemical processes in an aquifer system.</title>
        <authorList>
            <person name="Anantharaman K."/>
            <person name="Brown C.T."/>
            <person name="Hug L.A."/>
            <person name="Sharon I."/>
            <person name="Castelle C.J."/>
            <person name="Probst A.J."/>
            <person name="Thomas B.C."/>
            <person name="Singh A."/>
            <person name="Wilkins M.J."/>
            <person name="Karaoz U."/>
            <person name="Brodie E.L."/>
            <person name="Williams K.H."/>
            <person name="Hubbard S.S."/>
            <person name="Banfield J.F."/>
        </authorList>
    </citation>
    <scope>NUCLEOTIDE SEQUENCE [LARGE SCALE GENOMIC DNA]</scope>
</reference>
<dbReference type="AlphaFoldDB" id="A0A1G2FY83"/>
<dbReference type="Proteomes" id="UP000176700">
    <property type="component" value="Unassembled WGS sequence"/>
</dbReference>
<dbReference type="EMBL" id="MHNI01000012">
    <property type="protein sequence ID" value="OGZ43023.1"/>
    <property type="molecule type" value="Genomic_DNA"/>
</dbReference>
<dbReference type="CDD" id="cd17574">
    <property type="entry name" value="REC_OmpR"/>
    <property type="match status" value="1"/>
</dbReference>